<dbReference type="NCBIfam" id="TIGR00341">
    <property type="entry name" value="TIGR00341 family protein"/>
    <property type="match status" value="1"/>
</dbReference>
<dbReference type="Proteomes" id="UP000199114">
    <property type="component" value="Unassembled WGS sequence"/>
</dbReference>
<dbReference type="PANTHER" id="PTHR20992">
    <property type="entry name" value="AT15442P-RELATED"/>
    <property type="match status" value="1"/>
</dbReference>
<proteinExistence type="predicted"/>
<feature type="transmembrane region" description="Helical" evidence="1">
    <location>
        <begin position="150"/>
        <end position="172"/>
    </location>
</feature>
<dbReference type="PANTHER" id="PTHR20992:SF9">
    <property type="entry name" value="AT15442P-RELATED"/>
    <property type="match status" value="1"/>
</dbReference>
<name>A0A1H9MZU8_9EURY</name>
<feature type="transmembrane region" description="Helical" evidence="1">
    <location>
        <begin position="229"/>
        <end position="247"/>
    </location>
</feature>
<evidence type="ECO:0000313" key="2">
    <source>
        <dbReference type="EMBL" id="SER28613.1"/>
    </source>
</evidence>
<organism evidence="2 3">
    <name type="scientific">Natrinema salaciae</name>
    <dbReference type="NCBI Taxonomy" id="1186196"/>
    <lineage>
        <taxon>Archaea</taxon>
        <taxon>Methanobacteriati</taxon>
        <taxon>Methanobacteriota</taxon>
        <taxon>Stenosarchaea group</taxon>
        <taxon>Halobacteria</taxon>
        <taxon>Halobacteriales</taxon>
        <taxon>Natrialbaceae</taxon>
        <taxon>Natrinema</taxon>
    </lineage>
</organism>
<protein>
    <submittedName>
        <fullName evidence="2">TIGR00341 family protein</fullName>
    </submittedName>
</protein>
<dbReference type="Pfam" id="PF04087">
    <property type="entry name" value="DUF389"/>
    <property type="match status" value="1"/>
</dbReference>
<evidence type="ECO:0000313" key="3">
    <source>
        <dbReference type="Proteomes" id="UP000199114"/>
    </source>
</evidence>
<feature type="transmembrane region" description="Helical" evidence="1">
    <location>
        <begin position="328"/>
        <end position="350"/>
    </location>
</feature>
<dbReference type="STRING" id="1186196.SAMN04489841_3550"/>
<gene>
    <name evidence="2" type="ORF">SAMN04489841_3550</name>
</gene>
<feature type="transmembrane region" description="Helical" evidence="1">
    <location>
        <begin position="282"/>
        <end position="307"/>
    </location>
</feature>
<keyword evidence="1" id="KW-0472">Membrane</keyword>
<sequence length="439" mass="47019">MTPGNLCRHVRLVQLTVPTGKRETILEILDERRIDYVVTDETSSRKYTAVVYFPLPDAAVEPVLDEIQDAGIDEDAYTVVVDAETVVSRQFQALRDEYEDGDVGSDRISRQELQAEADDLTPSFPVYVIMTVISAVVATAGLLLDSPAVVVGSMVIAPLIGPALGASVGTVIDDEELFVESVTYQILGVVVAIGAAAIFAVLVRSLNIVPPDLVLSNVGEISERLAPDLLSLAIALGAGIAGVVSIATGTSVALVGVMIAAALIPPAGVAGIALAWGQPTSAIGATVLVLVNLLSVNLAGLLTLWYAGYRPENLFSLGETEERVRKRIAGLALIVLVFAVFLGGITYASYESGTFEQDARDEVESVLAQDQYEDYQLLEFRVVMDDDYPFRNPERVIVTIGGPPGESAPELADILNDRISRHADRPVTVEIRYIEVVER</sequence>
<feature type="transmembrane region" description="Helical" evidence="1">
    <location>
        <begin position="184"/>
        <end position="209"/>
    </location>
</feature>
<dbReference type="AlphaFoldDB" id="A0A1H9MZU8"/>
<accession>A0A1H9MZU8</accession>
<keyword evidence="3" id="KW-1185">Reference proteome</keyword>
<dbReference type="EMBL" id="FOFD01000004">
    <property type="protein sequence ID" value="SER28613.1"/>
    <property type="molecule type" value="Genomic_DNA"/>
</dbReference>
<evidence type="ECO:0000256" key="1">
    <source>
        <dbReference type="SAM" id="Phobius"/>
    </source>
</evidence>
<reference evidence="3" key="1">
    <citation type="submission" date="2016-10" db="EMBL/GenBank/DDBJ databases">
        <authorList>
            <person name="Varghese N."/>
            <person name="Submissions S."/>
        </authorList>
    </citation>
    <scope>NUCLEOTIDE SEQUENCE [LARGE SCALE GENOMIC DNA]</scope>
    <source>
        <strain evidence="3">DSM 25055</strain>
    </source>
</reference>
<feature type="transmembrane region" description="Helical" evidence="1">
    <location>
        <begin position="254"/>
        <end position="276"/>
    </location>
</feature>
<keyword evidence="1" id="KW-1133">Transmembrane helix</keyword>
<feature type="transmembrane region" description="Helical" evidence="1">
    <location>
        <begin position="124"/>
        <end position="144"/>
    </location>
</feature>
<dbReference type="InterPro" id="IPR005240">
    <property type="entry name" value="DUF389"/>
</dbReference>
<keyword evidence="1" id="KW-0812">Transmembrane</keyword>